<proteinExistence type="predicted"/>
<evidence type="ECO:0000313" key="5">
    <source>
        <dbReference type="Proteomes" id="UP000602653"/>
    </source>
</evidence>
<dbReference type="PANTHER" id="PTHR43343">
    <property type="entry name" value="PEPTIDASE S12"/>
    <property type="match status" value="1"/>
</dbReference>
<dbReference type="SUPFAM" id="SSF50156">
    <property type="entry name" value="PDZ domain-like"/>
    <property type="match status" value="1"/>
</dbReference>
<name>A0ABX7IIM9_9ACTO</name>
<protein>
    <submittedName>
        <fullName evidence="4">Trypsin-like peptidase domain-containing protein</fullName>
    </submittedName>
</protein>
<dbReference type="PRINTS" id="PR00834">
    <property type="entry name" value="PROTEASES2C"/>
</dbReference>
<dbReference type="Pfam" id="PF13180">
    <property type="entry name" value="PDZ_2"/>
    <property type="match status" value="1"/>
</dbReference>
<evidence type="ECO:0000313" key="4">
    <source>
        <dbReference type="EMBL" id="QRV02981.1"/>
    </source>
</evidence>
<evidence type="ECO:0000256" key="1">
    <source>
        <dbReference type="ARBA" id="ARBA00022670"/>
    </source>
</evidence>
<feature type="domain" description="PDZ" evidence="3">
    <location>
        <begin position="213"/>
        <end position="311"/>
    </location>
</feature>
<organism evidence="4 5">
    <name type="scientific">Arcanobacterium phocisimile</name>
    <dbReference type="NCBI Taxonomy" id="1302235"/>
    <lineage>
        <taxon>Bacteria</taxon>
        <taxon>Bacillati</taxon>
        <taxon>Actinomycetota</taxon>
        <taxon>Actinomycetes</taxon>
        <taxon>Actinomycetales</taxon>
        <taxon>Actinomycetaceae</taxon>
        <taxon>Arcanobacterium</taxon>
    </lineage>
</organism>
<dbReference type="SMART" id="SM00228">
    <property type="entry name" value="PDZ"/>
    <property type="match status" value="1"/>
</dbReference>
<evidence type="ECO:0000259" key="3">
    <source>
        <dbReference type="PROSITE" id="PS50106"/>
    </source>
</evidence>
<dbReference type="InterPro" id="IPR009003">
    <property type="entry name" value="Peptidase_S1_PA"/>
</dbReference>
<dbReference type="SUPFAM" id="SSF50494">
    <property type="entry name" value="Trypsin-like serine proteases"/>
    <property type="match status" value="1"/>
</dbReference>
<dbReference type="PANTHER" id="PTHR43343:SF3">
    <property type="entry name" value="PROTEASE DO-LIKE 8, CHLOROPLASTIC"/>
    <property type="match status" value="1"/>
</dbReference>
<keyword evidence="5" id="KW-1185">Reference proteome</keyword>
<dbReference type="Pfam" id="PF13365">
    <property type="entry name" value="Trypsin_2"/>
    <property type="match status" value="1"/>
</dbReference>
<dbReference type="InterPro" id="IPR036034">
    <property type="entry name" value="PDZ_sf"/>
</dbReference>
<keyword evidence="2" id="KW-0378">Hydrolase</keyword>
<keyword evidence="1" id="KW-0645">Protease</keyword>
<dbReference type="PROSITE" id="PS50106">
    <property type="entry name" value="PDZ"/>
    <property type="match status" value="1"/>
</dbReference>
<reference evidence="4 5" key="1">
    <citation type="submission" date="2021-02" db="EMBL/GenBank/DDBJ databases">
        <title>Complete Genome Sequence of Arcanobacterium phocisimile strain DSM 26142T from a harbour seal.</title>
        <authorList>
            <person name="Borowiak M."/>
            <person name="Alssahen M."/>
            <person name="Malorny B."/>
            <person name="Laemmler C."/>
            <person name="Siebert U."/>
            <person name="Ploetz M."/>
            <person name="Abdulmawjood A."/>
        </authorList>
    </citation>
    <scope>NUCLEOTIDE SEQUENCE [LARGE SCALE GENOMIC DNA]</scope>
    <source>
        <strain evidence="4 5">DSM 26142</strain>
    </source>
</reference>
<accession>A0ABX7IIM9</accession>
<dbReference type="Gene3D" id="2.40.10.120">
    <property type="match status" value="1"/>
</dbReference>
<dbReference type="EMBL" id="CP070228">
    <property type="protein sequence ID" value="QRV02981.1"/>
    <property type="molecule type" value="Genomic_DNA"/>
</dbReference>
<dbReference type="Gene3D" id="2.30.42.10">
    <property type="match status" value="1"/>
</dbReference>
<dbReference type="InterPro" id="IPR051201">
    <property type="entry name" value="Chloro_Bact_Ser_Proteases"/>
</dbReference>
<gene>
    <name evidence="4" type="ORF">JTE88_01430</name>
</gene>
<dbReference type="InterPro" id="IPR001478">
    <property type="entry name" value="PDZ"/>
</dbReference>
<evidence type="ECO:0000256" key="2">
    <source>
        <dbReference type="ARBA" id="ARBA00022801"/>
    </source>
</evidence>
<dbReference type="Proteomes" id="UP000602653">
    <property type="component" value="Chromosome"/>
</dbReference>
<dbReference type="InterPro" id="IPR001940">
    <property type="entry name" value="Peptidase_S1C"/>
</dbReference>
<sequence>MRAEESPSGTTQLVDSSVGAADWQAVAKEVGTTVVSLDVTSDTGQSQGSGVIIDDEGHILTNNHVVSGANELFVMFSDGRVFEGDIVGTDEATDLAVVAIKDAPTDLAVARLGSSAALQVGQSVAAIGNPMGLDSTLTTGVISALDRPTQADRGANVVTNAIQIDAAINPGNSGGPVFDQQGRVIGIASSIITVKTSFSGQGGGSIGLGFAIPIDLAKNVAQQLIDTGHAEHAFLGVTISNGLAKFDGTRRTSATVKTVEPGTPADKAGLREGDNIIEVDGRKVSTATALTGYVRQYRSGDAINLKLERDGELLEVDVTLAAREDPR</sequence>